<keyword evidence="2" id="KW-1185">Reference proteome</keyword>
<protein>
    <submittedName>
        <fullName evidence="1">Uncharacterized protein</fullName>
    </submittedName>
</protein>
<sequence length="180" mass="21013">MHQYEPVTLWHLADQMLLHNAWIGKGYADTFSELQEMPGLSDVTTRYAFHTSQADERSSKEDAWETVRREQFDHLPSRRKALFAFMSREDAERAALTWGGDLRDRVPVRLHYLPNTLIHVADSRLLDCQPVDWRQRALIYWRGECSANPLKEVILHGRVYFPDWESSPFGLMETKTPGKP</sequence>
<accession>A0A7W6MN79</accession>
<comment type="caution">
    <text evidence="1">The sequence shown here is derived from an EMBL/GenBank/DDBJ whole genome shotgun (WGS) entry which is preliminary data.</text>
</comment>
<dbReference type="EMBL" id="JACIEM010000001">
    <property type="protein sequence ID" value="MBB4001577.1"/>
    <property type="molecule type" value="Genomic_DNA"/>
</dbReference>
<dbReference type="Proteomes" id="UP000588647">
    <property type="component" value="Unassembled WGS sequence"/>
</dbReference>
<evidence type="ECO:0000313" key="2">
    <source>
        <dbReference type="Proteomes" id="UP000588647"/>
    </source>
</evidence>
<dbReference type="SUPFAM" id="SSF56399">
    <property type="entry name" value="ADP-ribosylation"/>
    <property type="match status" value="1"/>
</dbReference>
<evidence type="ECO:0000313" key="1">
    <source>
        <dbReference type="EMBL" id="MBB4001577.1"/>
    </source>
</evidence>
<proteinExistence type="predicted"/>
<name>A0A7W6MN79_9HYPH</name>
<dbReference type="AlphaFoldDB" id="A0A7W6MN79"/>
<gene>
    <name evidence="1" type="ORF">GGR03_000624</name>
</gene>
<organism evidence="1 2">
    <name type="scientific">Aurantimonas endophytica</name>
    <dbReference type="NCBI Taxonomy" id="1522175"/>
    <lineage>
        <taxon>Bacteria</taxon>
        <taxon>Pseudomonadati</taxon>
        <taxon>Pseudomonadota</taxon>
        <taxon>Alphaproteobacteria</taxon>
        <taxon>Hyphomicrobiales</taxon>
        <taxon>Aurantimonadaceae</taxon>
        <taxon>Aurantimonas</taxon>
    </lineage>
</organism>
<reference evidence="1 2" key="1">
    <citation type="submission" date="2020-08" db="EMBL/GenBank/DDBJ databases">
        <title>Genomic Encyclopedia of Type Strains, Phase IV (KMG-IV): sequencing the most valuable type-strain genomes for metagenomic binning, comparative biology and taxonomic classification.</title>
        <authorList>
            <person name="Goeker M."/>
        </authorList>
    </citation>
    <scope>NUCLEOTIDE SEQUENCE [LARGE SCALE GENOMIC DNA]</scope>
    <source>
        <strain evidence="1 2">DSM 103570</strain>
    </source>
</reference>